<dbReference type="EMBL" id="JAUPFM010000001">
    <property type="protein sequence ID" value="KAK2863292.1"/>
    <property type="molecule type" value="Genomic_DNA"/>
</dbReference>
<dbReference type="AlphaFoldDB" id="A0AA88NR56"/>
<accession>A0AA88NR56</accession>
<evidence type="ECO:0000313" key="4">
    <source>
        <dbReference type="Proteomes" id="UP001187415"/>
    </source>
</evidence>
<keyword evidence="4" id="KW-1185">Reference proteome</keyword>
<feature type="chain" id="PRO_5041683084" evidence="2">
    <location>
        <begin position="22"/>
        <end position="176"/>
    </location>
</feature>
<gene>
    <name evidence="3" type="ORF">Q5P01_002825</name>
</gene>
<feature type="compositionally biased region" description="Pro residues" evidence="1">
    <location>
        <begin position="61"/>
        <end position="78"/>
    </location>
</feature>
<name>A0AA88NR56_CHASR</name>
<sequence length="176" mass="19192">MSCRLTALSAFFLLFLLRAQTFDLTHAPPPSSLSDFDLPEIDGSAVEDTCAIFSTIESENTPPPITPPPANPTPPRTPPTKDTATPIRPKPAPPGPITHSQSDLAARLLTYLLANSRGHGAHSWNNYLSKPRAGVPHHHYGMTSDSDESAPTWLRNTNSNRWRKGLFPLDDSSDES</sequence>
<evidence type="ECO:0000313" key="3">
    <source>
        <dbReference type="EMBL" id="KAK2863292.1"/>
    </source>
</evidence>
<evidence type="ECO:0000256" key="2">
    <source>
        <dbReference type="SAM" id="SignalP"/>
    </source>
</evidence>
<dbReference type="Proteomes" id="UP001187415">
    <property type="component" value="Unassembled WGS sequence"/>
</dbReference>
<protein>
    <submittedName>
        <fullName evidence="3">Uncharacterized protein</fullName>
    </submittedName>
</protein>
<reference evidence="3" key="1">
    <citation type="submission" date="2023-07" db="EMBL/GenBank/DDBJ databases">
        <title>Chromosome-level Genome Assembly of Striped Snakehead (Channa striata).</title>
        <authorList>
            <person name="Liu H."/>
        </authorList>
    </citation>
    <scope>NUCLEOTIDE SEQUENCE</scope>
    <source>
        <strain evidence="3">Gz</strain>
        <tissue evidence="3">Muscle</tissue>
    </source>
</reference>
<proteinExistence type="predicted"/>
<feature type="region of interest" description="Disordered" evidence="1">
    <location>
        <begin position="56"/>
        <end position="100"/>
    </location>
</feature>
<comment type="caution">
    <text evidence="3">The sequence shown here is derived from an EMBL/GenBank/DDBJ whole genome shotgun (WGS) entry which is preliminary data.</text>
</comment>
<keyword evidence="2" id="KW-0732">Signal</keyword>
<feature type="signal peptide" evidence="2">
    <location>
        <begin position="1"/>
        <end position="21"/>
    </location>
</feature>
<organism evidence="3 4">
    <name type="scientific">Channa striata</name>
    <name type="common">Snakehead murrel</name>
    <name type="synonym">Ophicephalus striatus</name>
    <dbReference type="NCBI Taxonomy" id="64152"/>
    <lineage>
        <taxon>Eukaryota</taxon>
        <taxon>Metazoa</taxon>
        <taxon>Chordata</taxon>
        <taxon>Craniata</taxon>
        <taxon>Vertebrata</taxon>
        <taxon>Euteleostomi</taxon>
        <taxon>Actinopterygii</taxon>
        <taxon>Neopterygii</taxon>
        <taxon>Teleostei</taxon>
        <taxon>Neoteleostei</taxon>
        <taxon>Acanthomorphata</taxon>
        <taxon>Anabantaria</taxon>
        <taxon>Anabantiformes</taxon>
        <taxon>Channoidei</taxon>
        <taxon>Channidae</taxon>
        <taxon>Channa</taxon>
    </lineage>
</organism>
<evidence type="ECO:0000256" key="1">
    <source>
        <dbReference type="SAM" id="MobiDB-lite"/>
    </source>
</evidence>